<evidence type="ECO:0000259" key="10">
    <source>
        <dbReference type="Pfam" id="PF13087"/>
    </source>
</evidence>
<keyword evidence="3" id="KW-0378">Hydrolase</keyword>
<dbReference type="OrthoDB" id="295614at2759"/>
<protein>
    <submittedName>
        <fullName evidence="11">Uncharacterized protein</fullName>
    </submittedName>
</protein>
<feature type="region of interest" description="Disordered" evidence="7">
    <location>
        <begin position="667"/>
        <end position="718"/>
    </location>
</feature>
<keyword evidence="12" id="KW-1185">Reference proteome</keyword>
<feature type="region of interest" description="Disordered" evidence="7">
    <location>
        <begin position="1"/>
        <end position="31"/>
    </location>
</feature>
<feature type="compositionally biased region" description="Acidic residues" evidence="7">
    <location>
        <begin position="694"/>
        <end position="715"/>
    </location>
</feature>
<dbReference type="InterPro" id="IPR027417">
    <property type="entry name" value="P-loop_NTPase"/>
</dbReference>
<dbReference type="Gene3D" id="3.40.50.300">
    <property type="entry name" value="P-loop containing nucleotide triphosphate hydrolases"/>
    <property type="match status" value="2"/>
</dbReference>
<keyword evidence="2" id="KW-0547">Nucleotide-binding</keyword>
<reference evidence="11 12" key="1">
    <citation type="submission" date="2014-06" db="EMBL/GenBank/DDBJ databases">
        <authorList>
            <person name="Swart Estienne"/>
        </authorList>
    </citation>
    <scope>NUCLEOTIDE SEQUENCE [LARGE SCALE GENOMIC DNA]</scope>
    <source>
        <strain evidence="11 12">130c</strain>
    </source>
</reference>
<feature type="compositionally biased region" description="Polar residues" evidence="7">
    <location>
        <begin position="494"/>
        <end position="505"/>
    </location>
</feature>
<feature type="domain" description="DNA2/NAM7 helicase helicase" evidence="9">
    <location>
        <begin position="996"/>
        <end position="1089"/>
    </location>
</feature>
<evidence type="ECO:0000256" key="6">
    <source>
        <dbReference type="SAM" id="Coils"/>
    </source>
</evidence>
<evidence type="ECO:0000256" key="7">
    <source>
        <dbReference type="SAM" id="MobiDB-lite"/>
    </source>
</evidence>
<evidence type="ECO:0000313" key="11">
    <source>
        <dbReference type="EMBL" id="CDW90096.1"/>
    </source>
</evidence>
<sequence>MQRKNNRGGGIKALSTDSETPPQLYVHEGGRAPLGPGDKITMEVEYYDVIYTRHLQQKQKTWEDGFMEYHLKNSKVKINLIKSSFYLQLVLFARSCRANQLDNKFFKQIPDLSPGEEFKLNKYIVNIENRRMEGKISVKRESQLEARKSKKALVKAEEENKSPILIKGAKTGSVGKGLPTALNAGPKKLVMGFPRKQFVCPQKVKDEPKDSDDEDCARGRGNNNSNIRSSEEIENQRLIQLERKTEQLRKAKEKANAMRNDIFQNAQPKNQFNDLRMSQEENSGNHDFDNYMRDIAQKRKERQIQQEIDARNNSGQINLQKIKQMQEQIIKNDLDIFQSSDEQNSQCIKKEHPEESNNVINSSNINDGAQQVVFPQWLLQNQEIEDPELKIKIENNIDDGEGVPENQDSNTNQKAMLKSSKQKDISDIIKSAAQRSGYDLPKIGMINPKEHEEFEKEYLKHLRIDQPDLPVVKRDDIHDQFQFEASEEEDDPNGQENVDQTSTINSKKRKLDEISNELGQEGNQQHHDYNKFKSNAVEKQISSPMKKRLLTDQIQKQNALERLKEMQEKKISEINQQIKSFGEAMIDFSVRHPIYQFPREGVFQNRESYAGFFILAVIEMLKYAIKEDYENQRTEMQLIPIILEYTKPSQSHRGVLQNANFKNLKKRIQQRKKNERNRWKGKGGDLAKRGGPESQDDEESKSEDEGANSGDESDGETPGAFYIKFKDKLPPLVKKDMMVEDLWILMKRPMITNQNLNDVSDILFVKGLWHSHNAQLKIKVSIIGAIEEVRYKADQYKFAFKSVNLNGFSSLIENLIEFRERSNPYVDSMLSIKNSRAKFKVLKKCDLELVEAVRQATCIEFKLNRDQECVLNEVTKWYLARSKTKNNQEPIDEQVQMIETKEQDPKAEDSNVILVHGAFGCGKSYLLVAIIRFICTLLDIIGDKEIKILVCALTNIAVDRILLMLKNSGYEDFARVGSLKKINKHLLRYTHHSASNKKQADKEALKELEAMIEEIKASVPPGEILKQKRVVGATCASTGFEVMKNMQFKIVILDECSQMLEPQSLLPISRFNCRKLIAVGDPLQLPPIISFNFKEKKMQQQQILEESKNKARTQNVLPHLPLFVRLMKEQFYCILLRTQYRCHPMIAQIANDLFYENYLENGVRANARKQLIKEFQPVTFISAEKGQVFTQINAHHQCQESKSEFSYRNYYEARFIVALLDYLCCLICQRYSGKQANGYESSSSSEDDENNEGLNDGQADDVPDFSIGVIVTYKSQEELINQMIIDSRNEALKAIQVSTVDAFQGAERDIIIVGCVRTRNLGFIEDCRRLNVAITRARRHLIVVGKETLLTRNCHWRYIIEKAKNKTDKVYGYKNVDDFITKGGLFKHMLKDFQ</sequence>
<feature type="region of interest" description="Disordered" evidence="7">
    <location>
        <begin position="201"/>
        <end position="232"/>
    </location>
</feature>
<dbReference type="Pfam" id="PF13087">
    <property type="entry name" value="AAA_12"/>
    <property type="match status" value="1"/>
</dbReference>
<feature type="region of interest" description="Disordered" evidence="7">
    <location>
        <begin position="1238"/>
        <end position="1261"/>
    </location>
</feature>
<evidence type="ECO:0000256" key="1">
    <source>
        <dbReference type="ARBA" id="ARBA00007913"/>
    </source>
</evidence>
<gene>
    <name evidence="11" type="primary">Contig7012.g7506</name>
    <name evidence="11" type="ORF">STYLEM_19236</name>
</gene>
<feature type="compositionally biased region" description="Low complexity" evidence="7">
    <location>
        <begin position="219"/>
        <end position="228"/>
    </location>
</feature>
<dbReference type="SUPFAM" id="SSF52540">
    <property type="entry name" value="P-loop containing nucleoside triphosphate hydrolases"/>
    <property type="match status" value="1"/>
</dbReference>
<feature type="region of interest" description="Disordered" evidence="7">
    <location>
        <begin position="484"/>
        <end position="508"/>
    </location>
</feature>
<feature type="compositionally biased region" description="Basic and acidic residues" evidence="7">
    <location>
        <begin position="676"/>
        <end position="691"/>
    </location>
</feature>
<evidence type="ECO:0000256" key="4">
    <source>
        <dbReference type="ARBA" id="ARBA00022806"/>
    </source>
</evidence>
<dbReference type="Pfam" id="PF13086">
    <property type="entry name" value="AAA_11"/>
    <property type="match status" value="1"/>
</dbReference>
<keyword evidence="5" id="KW-0067">ATP-binding</keyword>
<evidence type="ECO:0000259" key="8">
    <source>
        <dbReference type="Pfam" id="PF10382"/>
    </source>
</evidence>
<dbReference type="PANTHER" id="PTHR43788">
    <property type="entry name" value="DNA2/NAM7 HELICASE FAMILY MEMBER"/>
    <property type="match status" value="1"/>
</dbReference>
<feature type="domain" description="DNA2/NAM7 helicase-like C-terminal" evidence="10">
    <location>
        <begin position="1122"/>
        <end position="1347"/>
    </location>
</feature>
<proteinExistence type="inferred from homology"/>
<dbReference type="CDD" id="cd18808">
    <property type="entry name" value="SF1_C_Upf1"/>
    <property type="match status" value="1"/>
</dbReference>
<dbReference type="InterPro" id="IPR050534">
    <property type="entry name" value="Coronavir_polyprotein_1ab"/>
</dbReference>
<dbReference type="InParanoid" id="A0A078B7B3"/>
<dbReference type="InterPro" id="IPR047187">
    <property type="entry name" value="SF1_C_Upf1"/>
</dbReference>
<dbReference type="Proteomes" id="UP000039865">
    <property type="component" value="Unassembled WGS sequence"/>
</dbReference>
<dbReference type="Pfam" id="PF10382">
    <property type="entry name" value="ZGRF1-like_N"/>
    <property type="match status" value="1"/>
</dbReference>
<dbReference type="InterPro" id="IPR041677">
    <property type="entry name" value="DNA2/NAM7_AAA_11"/>
</dbReference>
<evidence type="ECO:0000256" key="5">
    <source>
        <dbReference type="ARBA" id="ARBA00022840"/>
    </source>
</evidence>
<organism evidence="11 12">
    <name type="scientific">Stylonychia lemnae</name>
    <name type="common">Ciliate</name>
    <dbReference type="NCBI Taxonomy" id="5949"/>
    <lineage>
        <taxon>Eukaryota</taxon>
        <taxon>Sar</taxon>
        <taxon>Alveolata</taxon>
        <taxon>Ciliophora</taxon>
        <taxon>Intramacronucleata</taxon>
        <taxon>Spirotrichea</taxon>
        <taxon>Stichotrichia</taxon>
        <taxon>Sporadotrichida</taxon>
        <taxon>Oxytrichidae</taxon>
        <taxon>Stylonychinae</taxon>
        <taxon>Stylonychia</taxon>
    </lineage>
</organism>
<keyword evidence="6" id="KW-0175">Coiled coil</keyword>
<feature type="coiled-coil region" evidence="6">
    <location>
        <begin position="549"/>
        <end position="577"/>
    </location>
</feature>
<dbReference type="EMBL" id="CCKQ01018163">
    <property type="protein sequence ID" value="CDW90096.1"/>
    <property type="molecule type" value="Genomic_DNA"/>
</dbReference>
<dbReference type="GO" id="GO:0016787">
    <property type="term" value="F:hydrolase activity"/>
    <property type="evidence" value="ECO:0007669"/>
    <property type="project" value="UniProtKB-KW"/>
</dbReference>
<evidence type="ECO:0000256" key="2">
    <source>
        <dbReference type="ARBA" id="ARBA00022741"/>
    </source>
</evidence>
<dbReference type="PANTHER" id="PTHR43788:SF8">
    <property type="entry name" value="DNA-BINDING PROTEIN SMUBP-2"/>
    <property type="match status" value="1"/>
</dbReference>
<feature type="domain" description="5'-3' DNA helicase ZGRF1-like N-terminal" evidence="8">
    <location>
        <begin position="44"/>
        <end position="130"/>
    </location>
</feature>
<accession>A0A078B7B3</accession>
<dbReference type="GO" id="GO:0005524">
    <property type="term" value="F:ATP binding"/>
    <property type="evidence" value="ECO:0007669"/>
    <property type="project" value="UniProtKB-KW"/>
</dbReference>
<dbReference type="InterPro" id="IPR041679">
    <property type="entry name" value="DNA2/NAM7-like_C"/>
</dbReference>
<evidence type="ECO:0000313" key="12">
    <source>
        <dbReference type="Proteomes" id="UP000039865"/>
    </source>
</evidence>
<comment type="similarity">
    <text evidence="1">Belongs to the DNA2/NAM7 helicase family.</text>
</comment>
<evidence type="ECO:0000256" key="3">
    <source>
        <dbReference type="ARBA" id="ARBA00022801"/>
    </source>
</evidence>
<name>A0A078B7B3_STYLE</name>
<evidence type="ECO:0000259" key="9">
    <source>
        <dbReference type="Pfam" id="PF13086"/>
    </source>
</evidence>
<keyword evidence="4" id="KW-0347">Helicase</keyword>
<dbReference type="GO" id="GO:0043139">
    <property type="term" value="F:5'-3' DNA helicase activity"/>
    <property type="evidence" value="ECO:0007669"/>
    <property type="project" value="TreeGrafter"/>
</dbReference>
<dbReference type="InterPro" id="IPR018838">
    <property type="entry name" value="ZGRF1-like_N"/>
</dbReference>
<feature type="region of interest" description="Disordered" evidence="7">
    <location>
        <begin position="398"/>
        <end position="425"/>
    </location>
</feature>